<keyword evidence="1" id="KW-0547">Nucleotide-binding</keyword>
<dbReference type="GO" id="GO:0005524">
    <property type="term" value="F:ATP binding"/>
    <property type="evidence" value="ECO:0007669"/>
    <property type="project" value="UniProtKB-KW"/>
</dbReference>
<dbReference type="InterPro" id="IPR050168">
    <property type="entry name" value="AAA_ATPase_domain"/>
</dbReference>
<feature type="compositionally biased region" description="Polar residues" evidence="2">
    <location>
        <begin position="667"/>
        <end position="679"/>
    </location>
</feature>
<evidence type="ECO:0000256" key="1">
    <source>
        <dbReference type="RuleBase" id="RU003651"/>
    </source>
</evidence>
<dbReference type="PANTHER" id="PTHR23077">
    <property type="entry name" value="AAA-FAMILY ATPASE"/>
    <property type="match status" value="1"/>
</dbReference>
<dbReference type="EMBL" id="JAFIQS010000005">
    <property type="protein sequence ID" value="KAG5169168.1"/>
    <property type="molecule type" value="Genomic_DNA"/>
</dbReference>
<keyword evidence="1" id="KW-0067">ATP-binding</keyword>
<dbReference type="Gene3D" id="1.10.8.60">
    <property type="match status" value="1"/>
</dbReference>
<accession>A0A8H7Y0X0</accession>
<proteinExistence type="inferred from homology"/>
<feature type="compositionally biased region" description="Polar residues" evidence="2">
    <location>
        <begin position="462"/>
        <end position="473"/>
    </location>
</feature>
<dbReference type="SMART" id="SM00382">
    <property type="entry name" value="AAA"/>
    <property type="match status" value="1"/>
</dbReference>
<protein>
    <recommendedName>
        <fullName evidence="3">AAA+ ATPase domain-containing protein</fullName>
    </recommendedName>
</protein>
<dbReference type="SUPFAM" id="SSF52540">
    <property type="entry name" value="P-loop containing nucleoside triphosphate hydrolases"/>
    <property type="match status" value="1"/>
</dbReference>
<sequence length="679" mass="76080">MSNSKFEDSGHIDLAGDEFVNIWTTEGGQTLTAESTKKDNKDFYEQWVAKSSGTLAIPAVAGADALRALYPDHSVILTQGYSFNILGFPAATFIPIDTTKLVNNLVYVPVARNLGTVPGILANNIVFGGFKVAWKQFEYIIYTIEFPEGFGKLRQYFILHKGPEEVSRLFLLAAGAWNDSLHDEIWVFNQGFWSKDHGLWVEVQKADWKDVILGEDFKQALQKDVYGFFSSEAIYKELAIPWKRGLIMHGPPGNGKTISLKAIMKTCGEKGFSPLYVKSFKSYKGEEGAMADVFDKARQLSPCVIILEDLDSLINDSNRSFFLNQLDGLEGNDGMLIIGTTNHFDRLDPALSTRPSRFDRKYLFDDPTESERKLYAKYWQTKLKSNKDINFPDELVDKVAHLTEKFSFAYLKEVFVSSLVTLSGIEGEKPTLESLLLKQIKVLRKQLDKPTTSVENLKPTHTRISTSPANPFVSTGRGVSSEPDLDPDTNLALGFDYLTSFQGSDFFSDGMRRRQEINASLRERLPRPGVRNHPSRGSLDETFSHIEPEINSIRHIRFRDRGADSSLNRLGFSQSTYPETQRARSTTDREQSYRLAQEVGLHVAQQIPDETMNFPLPAYLDTIHLSSWPALKRGSTSSSASSSIANDSEGMHNPFSTHASWDHRLGTTGSIPSSSTLND</sequence>
<dbReference type="GO" id="GO:0003723">
    <property type="term" value="F:RNA binding"/>
    <property type="evidence" value="ECO:0007669"/>
    <property type="project" value="TreeGrafter"/>
</dbReference>
<dbReference type="OrthoDB" id="2115716at2759"/>
<feature type="region of interest" description="Disordered" evidence="2">
    <location>
        <begin position="461"/>
        <end position="484"/>
    </location>
</feature>
<feature type="domain" description="AAA+ ATPase" evidence="3">
    <location>
        <begin position="242"/>
        <end position="368"/>
    </location>
</feature>
<evidence type="ECO:0000313" key="4">
    <source>
        <dbReference type="EMBL" id="KAG5169168.1"/>
    </source>
</evidence>
<dbReference type="GO" id="GO:1990275">
    <property type="term" value="F:preribosome binding"/>
    <property type="evidence" value="ECO:0007669"/>
    <property type="project" value="TreeGrafter"/>
</dbReference>
<dbReference type="InterPro" id="IPR003593">
    <property type="entry name" value="AAA+_ATPase"/>
</dbReference>
<feature type="region of interest" description="Disordered" evidence="2">
    <location>
        <begin position="636"/>
        <end position="679"/>
    </location>
</feature>
<dbReference type="InterPro" id="IPR027417">
    <property type="entry name" value="P-loop_NTPase"/>
</dbReference>
<dbReference type="Pfam" id="PF00004">
    <property type="entry name" value="AAA"/>
    <property type="match status" value="1"/>
</dbReference>
<feature type="compositionally biased region" description="Basic and acidic residues" evidence="2">
    <location>
        <begin position="581"/>
        <end position="591"/>
    </location>
</feature>
<dbReference type="GO" id="GO:0005634">
    <property type="term" value="C:nucleus"/>
    <property type="evidence" value="ECO:0007669"/>
    <property type="project" value="TreeGrafter"/>
</dbReference>
<dbReference type="InterPro" id="IPR003960">
    <property type="entry name" value="ATPase_AAA_CS"/>
</dbReference>
<comment type="caution">
    <text evidence="4">The sequence shown here is derived from an EMBL/GenBank/DDBJ whole genome shotgun (WGS) entry which is preliminary data.</text>
</comment>
<dbReference type="GO" id="GO:0042254">
    <property type="term" value="P:ribosome biogenesis"/>
    <property type="evidence" value="ECO:0007669"/>
    <property type="project" value="TreeGrafter"/>
</dbReference>
<feature type="compositionally biased region" description="Polar residues" evidence="2">
    <location>
        <begin position="569"/>
        <end position="579"/>
    </location>
</feature>
<dbReference type="CDD" id="cd19481">
    <property type="entry name" value="RecA-like_protease"/>
    <property type="match status" value="1"/>
</dbReference>
<dbReference type="PANTHER" id="PTHR23077:SF132">
    <property type="entry name" value="ATP-DEPENDENT ZN PROTEASE"/>
    <property type="match status" value="1"/>
</dbReference>
<dbReference type="GO" id="GO:0016887">
    <property type="term" value="F:ATP hydrolysis activity"/>
    <property type="evidence" value="ECO:0007669"/>
    <property type="project" value="InterPro"/>
</dbReference>
<dbReference type="PROSITE" id="PS00674">
    <property type="entry name" value="AAA"/>
    <property type="match status" value="1"/>
</dbReference>
<name>A0A8H7Y0X0_PSICU</name>
<evidence type="ECO:0000256" key="2">
    <source>
        <dbReference type="SAM" id="MobiDB-lite"/>
    </source>
</evidence>
<dbReference type="AlphaFoldDB" id="A0A8H7Y0X0"/>
<gene>
    <name evidence="4" type="ORF">JR316_005724</name>
</gene>
<dbReference type="Gene3D" id="3.40.50.300">
    <property type="entry name" value="P-loop containing nucleotide triphosphate hydrolases"/>
    <property type="match status" value="1"/>
</dbReference>
<feature type="region of interest" description="Disordered" evidence="2">
    <location>
        <begin position="569"/>
        <end position="591"/>
    </location>
</feature>
<dbReference type="InterPro" id="IPR003959">
    <property type="entry name" value="ATPase_AAA_core"/>
</dbReference>
<organism evidence="4">
    <name type="scientific">Psilocybe cubensis</name>
    <name type="common">Psychedelic mushroom</name>
    <name type="synonym">Stropharia cubensis</name>
    <dbReference type="NCBI Taxonomy" id="181762"/>
    <lineage>
        <taxon>Eukaryota</taxon>
        <taxon>Fungi</taxon>
        <taxon>Dikarya</taxon>
        <taxon>Basidiomycota</taxon>
        <taxon>Agaricomycotina</taxon>
        <taxon>Agaricomycetes</taxon>
        <taxon>Agaricomycetidae</taxon>
        <taxon>Agaricales</taxon>
        <taxon>Agaricineae</taxon>
        <taxon>Strophariaceae</taxon>
        <taxon>Psilocybe</taxon>
    </lineage>
</organism>
<evidence type="ECO:0000259" key="3">
    <source>
        <dbReference type="SMART" id="SM00382"/>
    </source>
</evidence>
<comment type="similarity">
    <text evidence="1">Belongs to the AAA ATPase family.</text>
</comment>
<reference evidence="4" key="1">
    <citation type="submission" date="2021-02" db="EMBL/GenBank/DDBJ databases">
        <title>Psilocybe cubensis genome.</title>
        <authorList>
            <person name="Mckernan K.J."/>
            <person name="Crawford S."/>
            <person name="Trippe A."/>
            <person name="Kane L.T."/>
            <person name="Mclaughlin S."/>
        </authorList>
    </citation>
    <scope>NUCLEOTIDE SEQUENCE [LARGE SCALE GENOMIC DNA]</scope>
    <source>
        <strain evidence="4">MGC-MH-2018</strain>
    </source>
</reference>